<dbReference type="InterPro" id="IPR043425">
    <property type="entry name" value="NusG-like"/>
</dbReference>
<keyword evidence="6" id="KW-1185">Reference proteome</keyword>
<dbReference type="Proteomes" id="UP000198964">
    <property type="component" value="Unassembled WGS sequence"/>
</dbReference>
<keyword evidence="1" id="KW-0889">Transcription antitermination</keyword>
<dbReference type="Gene3D" id="3.30.70.940">
    <property type="entry name" value="NusG, N-terminal domain"/>
    <property type="match status" value="1"/>
</dbReference>
<evidence type="ECO:0000313" key="6">
    <source>
        <dbReference type="Proteomes" id="UP000198964"/>
    </source>
</evidence>
<evidence type="ECO:0000256" key="1">
    <source>
        <dbReference type="ARBA" id="ARBA00022814"/>
    </source>
</evidence>
<evidence type="ECO:0000313" key="5">
    <source>
        <dbReference type="EMBL" id="SFE41324.1"/>
    </source>
</evidence>
<dbReference type="InterPro" id="IPR006645">
    <property type="entry name" value="NGN-like_dom"/>
</dbReference>
<dbReference type="Pfam" id="PF02357">
    <property type="entry name" value="NusG"/>
    <property type="match status" value="1"/>
</dbReference>
<protein>
    <submittedName>
        <fullName evidence="5">Transcription antitermination factor NusG</fullName>
    </submittedName>
</protein>
<dbReference type="InterPro" id="IPR036735">
    <property type="entry name" value="NGN_dom_sf"/>
</dbReference>
<dbReference type="RefSeq" id="WP_093917839.1">
    <property type="nucleotide sequence ID" value="NZ_FONW01000001.1"/>
</dbReference>
<dbReference type="SUPFAM" id="SSF50104">
    <property type="entry name" value="Translation proteins SH3-like domain"/>
    <property type="match status" value="1"/>
</dbReference>
<gene>
    <name evidence="5" type="ORF">SAMN05216283_10177</name>
</gene>
<dbReference type="AlphaFoldDB" id="A0A1I2ABB6"/>
<dbReference type="PANTHER" id="PTHR30265:SF4">
    <property type="entry name" value="KOW MOTIF FAMILY PROTEIN, EXPRESSED"/>
    <property type="match status" value="1"/>
</dbReference>
<dbReference type="NCBIfam" id="NF033644">
    <property type="entry name" value="antiterm_UpxY"/>
    <property type="match status" value="1"/>
</dbReference>
<dbReference type="CDD" id="cd09895">
    <property type="entry name" value="NGN_SP_UpxY"/>
    <property type="match status" value="1"/>
</dbReference>
<keyword evidence="3" id="KW-0804">Transcription</keyword>
<dbReference type="GO" id="GO:0006354">
    <property type="term" value="P:DNA-templated transcription elongation"/>
    <property type="evidence" value="ECO:0007669"/>
    <property type="project" value="InterPro"/>
</dbReference>
<sequence>MTLINSSYNWYALYTRSRYEKKLHQDLLKRGVEAYLPLKTEKKKWSDRVKVVEEPLLRGYVFVKVSNREYFDVVNNPGAVCYVSFDGKAAAIPENQIDALRLFVDHFNDNINVTRERISKGDIVKVKDGLLKGVHGEVVEIRGAKRIVLRFNNLGYCIHTDISLDEVEFTEKRDNE</sequence>
<keyword evidence="2" id="KW-0805">Transcription regulation</keyword>
<dbReference type="SUPFAM" id="SSF82679">
    <property type="entry name" value="N-utilization substance G protein NusG, N-terminal domain"/>
    <property type="match status" value="1"/>
</dbReference>
<accession>A0A1I2ABB6</accession>
<evidence type="ECO:0000259" key="4">
    <source>
        <dbReference type="SMART" id="SM00738"/>
    </source>
</evidence>
<reference evidence="5 6" key="1">
    <citation type="submission" date="2016-10" db="EMBL/GenBank/DDBJ databases">
        <authorList>
            <person name="de Groot N.N."/>
        </authorList>
    </citation>
    <scope>NUCLEOTIDE SEQUENCE [LARGE SCALE GENOMIC DNA]</scope>
    <source>
        <strain evidence="5 6">CGMCC 1.9156</strain>
    </source>
</reference>
<dbReference type="SMART" id="SM00738">
    <property type="entry name" value="NGN"/>
    <property type="match status" value="1"/>
</dbReference>
<dbReference type="InterPro" id="IPR008991">
    <property type="entry name" value="Translation_prot_SH3-like_sf"/>
</dbReference>
<evidence type="ECO:0000256" key="2">
    <source>
        <dbReference type="ARBA" id="ARBA00023015"/>
    </source>
</evidence>
<organism evidence="5 6">
    <name type="scientific">Sunxiuqinia elliptica</name>
    <dbReference type="NCBI Taxonomy" id="655355"/>
    <lineage>
        <taxon>Bacteria</taxon>
        <taxon>Pseudomonadati</taxon>
        <taxon>Bacteroidota</taxon>
        <taxon>Bacteroidia</taxon>
        <taxon>Marinilabiliales</taxon>
        <taxon>Prolixibacteraceae</taxon>
        <taxon>Sunxiuqinia</taxon>
    </lineage>
</organism>
<dbReference type="EMBL" id="FONW01000001">
    <property type="protein sequence ID" value="SFE41324.1"/>
    <property type="molecule type" value="Genomic_DNA"/>
</dbReference>
<feature type="domain" description="NusG-like N-terminal" evidence="4">
    <location>
        <begin position="7"/>
        <end position="104"/>
    </location>
</feature>
<evidence type="ECO:0000256" key="3">
    <source>
        <dbReference type="ARBA" id="ARBA00023163"/>
    </source>
</evidence>
<name>A0A1I2ABB6_9BACT</name>
<proteinExistence type="predicted"/>
<dbReference type="STRING" id="655355.SAMN05216283_10177"/>
<dbReference type="PANTHER" id="PTHR30265">
    <property type="entry name" value="RHO-INTERACTING TRANSCRIPTION TERMINATION FACTOR NUSG"/>
    <property type="match status" value="1"/>
</dbReference>
<dbReference type="GO" id="GO:0031564">
    <property type="term" value="P:transcription antitermination"/>
    <property type="evidence" value="ECO:0007669"/>
    <property type="project" value="UniProtKB-KW"/>
</dbReference>